<evidence type="ECO:0000313" key="1">
    <source>
        <dbReference type="EMBL" id="VAX12907.1"/>
    </source>
</evidence>
<sequence length="72" mass="8347">MPFLEFKFMEEAETKFSDHRVRVHQAEWDRSYGGGVCIAALEMAQHVINSDVFQEGLGILFKGQKRCHVRFS</sequence>
<proteinExistence type="predicted"/>
<name>A0A3B1C7U0_9ZZZZ</name>
<dbReference type="AlphaFoldDB" id="A0A3B1C7U0"/>
<organism evidence="1">
    <name type="scientific">hydrothermal vent metagenome</name>
    <dbReference type="NCBI Taxonomy" id="652676"/>
    <lineage>
        <taxon>unclassified sequences</taxon>
        <taxon>metagenomes</taxon>
        <taxon>ecological metagenomes</taxon>
    </lineage>
</organism>
<gene>
    <name evidence="1" type="ORF">MNBD_GAMMA24-2764</name>
</gene>
<reference evidence="1" key="1">
    <citation type="submission" date="2018-06" db="EMBL/GenBank/DDBJ databases">
        <authorList>
            <person name="Zhirakovskaya E."/>
        </authorList>
    </citation>
    <scope>NUCLEOTIDE SEQUENCE</scope>
</reference>
<protein>
    <submittedName>
        <fullName evidence="1">Uncharacterized protein</fullName>
    </submittedName>
</protein>
<accession>A0A3B1C7U0</accession>
<dbReference type="EMBL" id="UOFZ01000070">
    <property type="protein sequence ID" value="VAX12907.1"/>
    <property type="molecule type" value="Genomic_DNA"/>
</dbReference>